<dbReference type="Proteomes" id="UP001202961">
    <property type="component" value="Unassembled WGS sequence"/>
</dbReference>
<organism evidence="2 3">
    <name type="scientific">Aporhodopirellula aestuarii</name>
    <dbReference type="NCBI Taxonomy" id="2950107"/>
    <lineage>
        <taxon>Bacteria</taxon>
        <taxon>Pseudomonadati</taxon>
        <taxon>Planctomycetota</taxon>
        <taxon>Planctomycetia</taxon>
        <taxon>Pirellulales</taxon>
        <taxon>Pirellulaceae</taxon>
        <taxon>Aporhodopirellula</taxon>
    </lineage>
</organism>
<feature type="signal peptide" evidence="1">
    <location>
        <begin position="1"/>
        <end position="26"/>
    </location>
</feature>
<comment type="caution">
    <text evidence="2">The sequence shown here is derived from an EMBL/GenBank/DDBJ whole genome shotgun (WGS) entry which is preliminary data.</text>
</comment>
<reference evidence="2 3" key="1">
    <citation type="journal article" date="2022" name="Syst. Appl. Microbiol.">
        <title>Rhodopirellula aestuarii sp. nov., a novel member of the genus Rhodopirellula isolated from brackish sediments collected in the Tagus River estuary, Portugal.</title>
        <authorList>
            <person name="Vitorino I.R."/>
            <person name="Klimek D."/>
            <person name="Calusinska M."/>
            <person name="Lobo-da-Cunha A."/>
            <person name="Vasconcelos V."/>
            <person name="Lage O.M."/>
        </authorList>
    </citation>
    <scope>NUCLEOTIDE SEQUENCE [LARGE SCALE GENOMIC DNA]</scope>
    <source>
        <strain evidence="2 3">ICT_H3.1</strain>
    </source>
</reference>
<gene>
    <name evidence="2" type="ORF">NB063_29695</name>
</gene>
<keyword evidence="3" id="KW-1185">Reference proteome</keyword>
<keyword evidence="1" id="KW-0732">Signal</keyword>
<dbReference type="RefSeq" id="WP_250932985.1">
    <property type="nucleotide sequence ID" value="NZ_JAMQBK010000104.1"/>
</dbReference>
<proteinExistence type="predicted"/>
<sequence>MLVVATHYRRVLIPVGIAAFLAVALADGNTFAEEPPLTINSSDWVKEYPVIAGQAYTVSTPAWSGTLQGVVVDRDDDIDLRWNDSGTERVSTVESDFNSGFHLYLSHQTPTSVSQAGNIGEFSLLRVTGDGDTEFHPGKIYSNHGELLTTRAGYGWTNLLLRGRSETTFGVRYTHIGDEFDSNTFDDLAVAENHVVTFDVSATGYWDWRAFVFSAGLSGGIGGSLIDQSGVRMDGSFAKFSERNAEFATTYVAHADALWRIANMTYLQVGARGMVVGGVAQARDTWGWADEASTARLIGVSFGLWRDF</sequence>
<name>A0ABT0UD55_9BACT</name>
<evidence type="ECO:0000256" key="1">
    <source>
        <dbReference type="SAM" id="SignalP"/>
    </source>
</evidence>
<dbReference type="EMBL" id="JAMQBK010000104">
    <property type="protein sequence ID" value="MCM2374819.1"/>
    <property type="molecule type" value="Genomic_DNA"/>
</dbReference>
<protein>
    <submittedName>
        <fullName evidence="2">Uncharacterized protein</fullName>
    </submittedName>
</protein>
<accession>A0ABT0UD55</accession>
<evidence type="ECO:0000313" key="2">
    <source>
        <dbReference type="EMBL" id="MCM2374819.1"/>
    </source>
</evidence>
<feature type="chain" id="PRO_5045445972" evidence="1">
    <location>
        <begin position="27"/>
        <end position="308"/>
    </location>
</feature>
<evidence type="ECO:0000313" key="3">
    <source>
        <dbReference type="Proteomes" id="UP001202961"/>
    </source>
</evidence>